<proteinExistence type="predicted"/>
<organism evidence="1 2">
    <name type="scientific">Strongylus vulgaris</name>
    <name type="common">Blood worm</name>
    <dbReference type="NCBI Taxonomy" id="40348"/>
    <lineage>
        <taxon>Eukaryota</taxon>
        <taxon>Metazoa</taxon>
        <taxon>Ecdysozoa</taxon>
        <taxon>Nematoda</taxon>
        <taxon>Chromadorea</taxon>
        <taxon>Rhabditida</taxon>
        <taxon>Rhabditina</taxon>
        <taxon>Rhabditomorpha</taxon>
        <taxon>Strongyloidea</taxon>
        <taxon>Strongylidae</taxon>
        <taxon>Strongylus</taxon>
    </lineage>
</organism>
<gene>
    <name evidence="1" type="ORF">SVUK_LOCUS3704</name>
</gene>
<accession>A0A3P7IGL0</accession>
<evidence type="ECO:0000313" key="1">
    <source>
        <dbReference type="EMBL" id="VDM68706.1"/>
    </source>
</evidence>
<protein>
    <submittedName>
        <fullName evidence="1">Uncharacterized protein</fullName>
    </submittedName>
</protein>
<dbReference type="EMBL" id="UYYB01009735">
    <property type="protein sequence ID" value="VDM68706.1"/>
    <property type="molecule type" value="Genomic_DNA"/>
</dbReference>
<evidence type="ECO:0000313" key="2">
    <source>
        <dbReference type="Proteomes" id="UP000270094"/>
    </source>
</evidence>
<name>A0A3P7IGL0_STRVU</name>
<sequence>MQSDTIGIELWWWDIDSSSYNIYELNYLCKVKALQQGIKGREVGKGNYANSIYSIFNEKLSNEGHGQVLRGYESASDGFAYSCIKNYLSSKEGIIEIMSAAYKHE</sequence>
<dbReference type="Proteomes" id="UP000270094">
    <property type="component" value="Unassembled WGS sequence"/>
</dbReference>
<dbReference type="AlphaFoldDB" id="A0A3P7IGL0"/>
<reference evidence="1 2" key="1">
    <citation type="submission" date="2018-11" db="EMBL/GenBank/DDBJ databases">
        <authorList>
            <consortium name="Pathogen Informatics"/>
        </authorList>
    </citation>
    <scope>NUCLEOTIDE SEQUENCE [LARGE SCALE GENOMIC DNA]</scope>
</reference>
<keyword evidence="2" id="KW-1185">Reference proteome</keyword>